<feature type="region of interest" description="Disordered" evidence="1">
    <location>
        <begin position="1"/>
        <end position="41"/>
    </location>
</feature>
<name>W9Y681_9EURO</name>
<reference evidence="2 3" key="1">
    <citation type="submission" date="2013-03" db="EMBL/GenBank/DDBJ databases">
        <title>The Genome Sequence of Capronia epimyces CBS 606.96.</title>
        <authorList>
            <consortium name="The Broad Institute Genomics Platform"/>
            <person name="Cuomo C."/>
            <person name="de Hoog S."/>
            <person name="Gorbushina A."/>
            <person name="Walker B."/>
            <person name="Young S.K."/>
            <person name="Zeng Q."/>
            <person name="Gargeya S."/>
            <person name="Fitzgerald M."/>
            <person name="Haas B."/>
            <person name="Abouelleil A."/>
            <person name="Allen A.W."/>
            <person name="Alvarado L."/>
            <person name="Arachchi H.M."/>
            <person name="Berlin A.M."/>
            <person name="Chapman S.B."/>
            <person name="Gainer-Dewar J."/>
            <person name="Goldberg J."/>
            <person name="Griggs A."/>
            <person name="Gujja S."/>
            <person name="Hansen M."/>
            <person name="Howarth C."/>
            <person name="Imamovic A."/>
            <person name="Ireland A."/>
            <person name="Larimer J."/>
            <person name="McCowan C."/>
            <person name="Murphy C."/>
            <person name="Pearson M."/>
            <person name="Poon T.W."/>
            <person name="Priest M."/>
            <person name="Roberts A."/>
            <person name="Saif S."/>
            <person name="Shea T."/>
            <person name="Sisk P."/>
            <person name="Sykes S."/>
            <person name="Wortman J."/>
            <person name="Nusbaum C."/>
            <person name="Birren B."/>
        </authorList>
    </citation>
    <scope>NUCLEOTIDE SEQUENCE [LARGE SCALE GENOMIC DNA]</scope>
    <source>
        <strain evidence="2 3">CBS 606.96</strain>
    </source>
</reference>
<organism evidence="2 3">
    <name type="scientific">Capronia epimyces CBS 606.96</name>
    <dbReference type="NCBI Taxonomy" id="1182542"/>
    <lineage>
        <taxon>Eukaryota</taxon>
        <taxon>Fungi</taxon>
        <taxon>Dikarya</taxon>
        <taxon>Ascomycota</taxon>
        <taxon>Pezizomycotina</taxon>
        <taxon>Eurotiomycetes</taxon>
        <taxon>Chaetothyriomycetidae</taxon>
        <taxon>Chaetothyriales</taxon>
        <taxon>Herpotrichiellaceae</taxon>
        <taxon>Capronia</taxon>
    </lineage>
</organism>
<dbReference type="AlphaFoldDB" id="W9Y681"/>
<dbReference type="EMBL" id="AMGY01000009">
    <property type="protein sequence ID" value="EXJ77919.1"/>
    <property type="molecule type" value="Genomic_DNA"/>
</dbReference>
<evidence type="ECO:0008006" key="4">
    <source>
        <dbReference type="Google" id="ProtNLM"/>
    </source>
</evidence>
<comment type="caution">
    <text evidence="2">The sequence shown here is derived from an EMBL/GenBank/DDBJ whole genome shotgun (WGS) entry which is preliminary data.</text>
</comment>
<dbReference type="eggNOG" id="ENOG502S2F8">
    <property type="taxonomic scope" value="Eukaryota"/>
</dbReference>
<evidence type="ECO:0000313" key="3">
    <source>
        <dbReference type="Proteomes" id="UP000019478"/>
    </source>
</evidence>
<dbReference type="PANTHER" id="PTHR42087">
    <property type="entry name" value="ILP IS AN APOPTOSIS INHIBITOR"/>
    <property type="match status" value="1"/>
</dbReference>
<feature type="compositionally biased region" description="Polar residues" evidence="1">
    <location>
        <begin position="1"/>
        <end position="17"/>
    </location>
</feature>
<dbReference type="PANTHER" id="PTHR42087:SF1">
    <property type="entry name" value="ILP IS AN APOPTOSIS INHIBITOR"/>
    <property type="match status" value="1"/>
</dbReference>
<evidence type="ECO:0000313" key="2">
    <source>
        <dbReference type="EMBL" id="EXJ77919.1"/>
    </source>
</evidence>
<dbReference type="InterPro" id="IPR053267">
    <property type="entry name" value="Verrucosidin_biosynth-assoc"/>
</dbReference>
<dbReference type="RefSeq" id="XP_007737364.1">
    <property type="nucleotide sequence ID" value="XM_007739174.1"/>
</dbReference>
<dbReference type="OrthoDB" id="5335812at2759"/>
<keyword evidence="3" id="KW-1185">Reference proteome</keyword>
<evidence type="ECO:0000256" key="1">
    <source>
        <dbReference type="SAM" id="MobiDB-lite"/>
    </source>
</evidence>
<protein>
    <recommendedName>
        <fullName evidence="4">Ilp is an apoptosis inhibitor</fullName>
    </recommendedName>
</protein>
<dbReference type="HOGENOM" id="CLU_079969_0_0_1"/>
<gene>
    <name evidence="2" type="ORF">A1O3_09078</name>
</gene>
<sequence length="231" mass="25575">MAFSSSSSEDNFGMSRSSLRDASFTGIRSPSEGSSRGKRTPGPQFDIIAWIPKYQSCQRYFIDHAQHEPLVQAFAAFINILLPFQRQPNPVLGSAGPRGGKSRLDRDVSRASSSEASAAAAAFAVSLVPYLRRLVVTGMDVPQVLHGFFGDDWQAGVGPQREQERRNYLFAAKSGGWASVKRDYDMPPLETVPFMRPLHEPTDGELQAAERAWSDWLALEDWMVGPRAPEE</sequence>
<dbReference type="GeneID" id="19173164"/>
<accession>W9Y681</accession>
<dbReference type="Proteomes" id="UP000019478">
    <property type="component" value="Unassembled WGS sequence"/>
</dbReference>
<proteinExistence type="predicted"/>